<dbReference type="EMBL" id="VZPO01000007">
    <property type="protein sequence ID" value="KAB0502576.1"/>
    <property type="molecule type" value="Genomic_DNA"/>
</dbReference>
<feature type="domain" description="Aldehyde dehydrogenase" evidence="3">
    <location>
        <begin position="32"/>
        <end position="483"/>
    </location>
</feature>
<gene>
    <name evidence="4" type="ORF">F7R14_18155</name>
    <name evidence="5" type="ORF">SAMN04490191_3774</name>
</gene>
<dbReference type="Proteomes" id="UP000182814">
    <property type="component" value="Chromosome I"/>
</dbReference>
<dbReference type="GO" id="GO:0004777">
    <property type="term" value="F:succinate-semialdehyde dehydrogenase (NAD+) activity"/>
    <property type="evidence" value="ECO:0007669"/>
    <property type="project" value="TreeGrafter"/>
</dbReference>
<dbReference type="InterPro" id="IPR050740">
    <property type="entry name" value="Aldehyde_DH_Superfamily"/>
</dbReference>
<dbReference type="InterPro" id="IPR016162">
    <property type="entry name" value="Ald_DH_N"/>
</dbReference>
<dbReference type="Gene3D" id="3.40.309.10">
    <property type="entry name" value="Aldehyde Dehydrogenase, Chain A, domain 2"/>
    <property type="match status" value="1"/>
</dbReference>
<dbReference type="FunFam" id="3.40.605.10:FF:000063">
    <property type="entry name" value="Succinate-semialdehyde dehydrogenase, mitochondrial"/>
    <property type="match status" value="1"/>
</dbReference>
<proteinExistence type="inferred from homology"/>
<keyword evidence="6" id="KW-1185">Reference proteome</keyword>
<dbReference type="Proteomes" id="UP000434925">
    <property type="component" value="Unassembled WGS sequence"/>
</dbReference>
<dbReference type="SUPFAM" id="SSF53720">
    <property type="entry name" value="ALDH-like"/>
    <property type="match status" value="1"/>
</dbReference>
<dbReference type="Pfam" id="PF00171">
    <property type="entry name" value="Aldedh"/>
    <property type="match status" value="1"/>
</dbReference>
<dbReference type="Gene3D" id="3.40.605.10">
    <property type="entry name" value="Aldehyde Dehydrogenase, Chain A, domain 1"/>
    <property type="match status" value="1"/>
</dbReference>
<evidence type="ECO:0000256" key="1">
    <source>
        <dbReference type="ARBA" id="ARBA00009986"/>
    </source>
</evidence>
<dbReference type="EMBL" id="LT629746">
    <property type="protein sequence ID" value="SDT28385.1"/>
    <property type="molecule type" value="Genomic_DNA"/>
</dbReference>
<evidence type="ECO:0000313" key="6">
    <source>
        <dbReference type="Proteomes" id="UP000182814"/>
    </source>
</evidence>
<dbReference type="InterPro" id="IPR016163">
    <property type="entry name" value="Ald_DH_C"/>
</dbReference>
<evidence type="ECO:0000313" key="4">
    <source>
        <dbReference type="EMBL" id="KAB0502576.1"/>
    </source>
</evidence>
<reference evidence="6" key="2">
    <citation type="submission" date="2016-10" db="EMBL/GenBank/DDBJ databases">
        <authorList>
            <person name="Varghese N."/>
            <person name="Submissions S."/>
        </authorList>
    </citation>
    <scope>NUCLEOTIDE SEQUENCE [LARGE SCALE GENOMIC DNA]</scope>
    <source>
        <strain evidence="6">BS3782</strain>
    </source>
</reference>
<dbReference type="AlphaFoldDB" id="A0A0J6KG80"/>
<organism evidence="5 6">
    <name type="scientific">Pseudomonas lini</name>
    <dbReference type="NCBI Taxonomy" id="163011"/>
    <lineage>
        <taxon>Bacteria</taxon>
        <taxon>Pseudomonadati</taxon>
        <taxon>Pseudomonadota</taxon>
        <taxon>Gammaproteobacteria</taxon>
        <taxon>Pseudomonadales</taxon>
        <taxon>Pseudomonadaceae</taxon>
        <taxon>Pseudomonas</taxon>
    </lineage>
</organism>
<dbReference type="InterPro" id="IPR016161">
    <property type="entry name" value="Ald_DH/histidinol_DH"/>
</dbReference>
<protein>
    <submittedName>
        <fullName evidence="4">NAD-dependent succinate-semialdehyde dehydrogenase</fullName>
    </submittedName>
    <submittedName>
        <fullName evidence="5">Succinate-semialdehyde dehydrogenase / glutarate-semialdehyde dehydrogenase</fullName>
    </submittedName>
</protein>
<dbReference type="PANTHER" id="PTHR43353">
    <property type="entry name" value="SUCCINATE-SEMIALDEHYDE DEHYDROGENASE, MITOCHONDRIAL"/>
    <property type="match status" value="1"/>
</dbReference>
<dbReference type="PATRIC" id="fig|163011.3.peg.1261"/>
<dbReference type="InterPro" id="IPR015590">
    <property type="entry name" value="Aldehyde_DH_dom"/>
</dbReference>
<comment type="similarity">
    <text evidence="1">Belongs to the aldehyde dehydrogenase family.</text>
</comment>
<sequence length="490" mass="52142">MSIETNNNVIADADHPRVGLFIDGEWIFDRPSCFEVLDPSTEASLTSVPGATTADLERVLAAAERGFRIWRDTPAAERNIIISRAIAGVRARSEEIAQIITRENGKLIADARAEVERSASFFDWDMAQALRAYGTIVPGEAQMQKSILRQPIGPVAAFTPWNVPLSAPSRKISGALCAGCSIILKAPEETPGAAVAMVQCFERAGLPKGVLNLVFGNPALVSSTLIESPVTRMVTLTGSVAVGKHLSQLAGAAMKPVLMELGGHAPVIVCDGVNAAEIGKMALKSKIRINAQWCAAPGRFLVHESIYDEFVAAFVATADQVRVANGMDTKSDMGPVTSVRRLAAMQHFVDDALARGGKVAVGGHRVGERGYYFAPTLLVDTPLDCAIMTDEPFGPVAVAVRFSTLEEAIEISNSLSVGLAAFAFTNSLEQAERLSRELDVGVLSINHFGAPDPDTPFGGVKDSGIGREGGPWSLDSYMVSKTVLQKTARV</sequence>
<dbReference type="PANTHER" id="PTHR43353:SF5">
    <property type="entry name" value="SUCCINATE-SEMIALDEHYDE DEHYDROGENASE, MITOCHONDRIAL"/>
    <property type="match status" value="1"/>
</dbReference>
<reference evidence="5" key="1">
    <citation type="submission" date="2016-10" db="EMBL/GenBank/DDBJ databases">
        <authorList>
            <person name="de Groot N.N."/>
        </authorList>
    </citation>
    <scope>NUCLEOTIDE SEQUENCE [LARGE SCALE GENOMIC DNA]</scope>
    <source>
        <strain evidence="5">BS3782</strain>
    </source>
</reference>
<evidence type="ECO:0000313" key="7">
    <source>
        <dbReference type="Proteomes" id="UP000434925"/>
    </source>
</evidence>
<dbReference type="CDD" id="cd07103">
    <property type="entry name" value="ALDH_F5_SSADH_GabD"/>
    <property type="match status" value="1"/>
</dbReference>
<dbReference type="RefSeq" id="WP_048392927.1">
    <property type="nucleotide sequence ID" value="NZ_JYLB01000001.1"/>
</dbReference>
<evidence type="ECO:0000256" key="2">
    <source>
        <dbReference type="ARBA" id="ARBA00023002"/>
    </source>
</evidence>
<keyword evidence="2" id="KW-0560">Oxidoreductase</keyword>
<dbReference type="GO" id="GO:0009450">
    <property type="term" value="P:gamma-aminobutyric acid catabolic process"/>
    <property type="evidence" value="ECO:0007669"/>
    <property type="project" value="TreeGrafter"/>
</dbReference>
<evidence type="ECO:0000259" key="3">
    <source>
        <dbReference type="Pfam" id="PF00171"/>
    </source>
</evidence>
<evidence type="ECO:0000313" key="5">
    <source>
        <dbReference type="EMBL" id="SDT28385.1"/>
    </source>
</evidence>
<reference evidence="4 7" key="3">
    <citation type="submission" date="2019-09" db="EMBL/GenBank/DDBJ databases">
        <title>Draft genome sequences of 48 bacterial type strains from the CCUG.</title>
        <authorList>
            <person name="Tunovic T."/>
            <person name="Pineiro-Iglesias B."/>
            <person name="Unosson C."/>
            <person name="Inganas E."/>
            <person name="Ohlen M."/>
            <person name="Cardew S."/>
            <person name="Jensie-Markopoulos S."/>
            <person name="Salva-Serra F."/>
            <person name="Jaen-Luchoro D."/>
            <person name="Karlsson R."/>
            <person name="Svensson-Stadler L."/>
            <person name="Chun J."/>
            <person name="Moore E."/>
        </authorList>
    </citation>
    <scope>NUCLEOTIDE SEQUENCE [LARGE SCALE GENOMIC DNA]</scope>
    <source>
        <strain evidence="4 7">CCUG 51522</strain>
    </source>
</reference>
<name>A0A0J6KG80_9PSED</name>
<accession>A0A0J6KG80</accession>